<dbReference type="InterPro" id="IPR023065">
    <property type="entry name" value="Uncharacterised_ApaG"/>
</dbReference>
<organism evidence="4 5">
    <name type="scientific">Litoribrevibacter albus</name>
    <dbReference type="NCBI Taxonomy" id="1473156"/>
    <lineage>
        <taxon>Bacteria</taxon>
        <taxon>Pseudomonadati</taxon>
        <taxon>Pseudomonadota</taxon>
        <taxon>Gammaproteobacteria</taxon>
        <taxon>Oceanospirillales</taxon>
        <taxon>Oceanospirillaceae</taxon>
        <taxon>Litoribrevibacter</taxon>
    </lineage>
</organism>
<dbReference type="Proteomes" id="UP001161389">
    <property type="component" value="Unassembled WGS sequence"/>
</dbReference>
<evidence type="ECO:0000313" key="5">
    <source>
        <dbReference type="Proteomes" id="UP001161389"/>
    </source>
</evidence>
<dbReference type="NCBIfam" id="NF003967">
    <property type="entry name" value="PRK05461.1"/>
    <property type="match status" value="1"/>
</dbReference>
<gene>
    <name evidence="2 4" type="primary">apaG</name>
    <name evidence="4" type="ORF">GCM10007876_38680</name>
</gene>
<name>A0AA37W9E1_9GAMM</name>
<dbReference type="EMBL" id="BSNM01000026">
    <property type="protein sequence ID" value="GLQ33388.1"/>
    <property type="molecule type" value="Genomic_DNA"/>
</dbReference>
<reference evidence="4" key="1">
    <citation type="journal article" date="2014" name="Int. J. Syst. Evol. Microbiol.">
        <title>Complete genome sequence of Corynebacterium casei LMG S-19264T (=DSM 44701T), isolated from a smear-ripened cheese.</title>
        <authorList>
            <consortium name="US DOE Joint Genome Institute (JGI-PGF)"/>
            <person name="Walter F."/>
            <person name="Albersmeier A."/>
            <person name="Kalinowski J."/>
            <person name="Ruckert C."/>
        </authorList>
    </citation>
    <scope>NUCLEOTIDE SEQUENCE</scope>
    <source>
        <strain evidence="4">NBRC 110071</strain>
    </source>
</reference>
<dbReference type="PROSITE" id="PS51087">
    <property type="entry name" value="APAG"/>
    <property type="match status" value="1"/>
</dbReference>
<dbReference type="Gene3D" id="2.60.40.1470">
    <property type="entry name" value="ApaG domain"/>
    <property type="match status" value="1"/>
</dbReference>
<keyword evidence="5" id="KW-1185">Reference proteome</keyword>
<accession>A0AA37W9E1</accession>
<evidence type="ECO:0000259" key="3">
    <source>
        <dbReference type="PROSITE" id="PS51087"/>
    </source>
</evidence>
<evidence type="ECO:0000256" key="2">
    <source>
        <dbReference type="HAMAP-Rule" id="MF_00791"/>
    </source>
</evidence>
<protein>
    <recommendedName>
        <fullName evidence="1 2">Protein ApaG</fullName>
    </recommendedName>
</protein>
<dbReference type="PANTHER" id="PTHR14289">
    <property type="entry name" value="F-BOX ONLY PROTEIN 3"/>
    <property type="match status" value="1"/>
</dbReference>
<dbReference type="Pfam" id="PF04379">
    <property type="entry name" value="DUF525"/>
    <property type="match status" value="1"/>
</dbReference>
<dbReference type="HAMAP" id="MF_00791">
    <property type="entry name" value="ApaG"/>
    <property type="match status" value="1"/>
</dbReference>
<dbReference type="InterPro" id="IPR007474">
    <property type="entry name" value="ApaG_domain"/>
</dbReference>
<dbReference type="SUPFAM" id="SSF110069">
    <property type="entry name" value="ApaG-like"/>
    <property type="match status" value="1"/>
</dbReference>
<dbReference type="AlphaFoldDB" id="A0AA37W9E1"/>
<proteinExistence type="inferred from homology"/>
<feature type="domain" description="ApaG" evidence="3">
    <location>
        <begin position="8"/>
        <end position="132"/>
    </location>
</feature>
<dbReference type="GO" id="GO:0070987">
    <property type="term" value="P:error-free translesion synthesis"/>
    <property type="evidence" value="ECO:0007669"/>
    <property type="project" value="TreeGrafter"/>
</dbReference>
<comment type="caution">
    <text evidence="4">The sequence shown here is derived from an EMBL/GenBank/DDBJ whole genome shotgun (WGS) entry which is preliminary data.</text>
</comment>
<evidence type="ECO:0000313" key="4">
    <source>
        <dbReference type="EMBL" id="GLQ33388.1"/>
    </source>
</evidence>
<dbReference type="PANTHER" id="PTHR14289:SF16">
    <property type="entry name" value="POLYMERASE DELTA-INTERACTING PROTEIN 2"/>
    <property type="match status" value="1"/>
</dbReference>
<reference evidence="4" key="2">
    <citation type="submission" date="2023-01" db="EMBL/GenBank/DDBJ databases">
        <title>Draft genome sequence of Litoribrevibacter albus strain NBRC 110071.</title>
        <authorList>
            <person name="Sun Q."/>
            <person name="Mori K."/>
        </authorList>
    </citation>
    <scope>NUCLEOTIDE SEQUENCE</scope>
    <source>
        <strain evidence="4">NBRC 110071</strain>
    </source>
</reference>
<sequence length="132" mass="15006">MEKYMSEPTNTNAIEIQVTTEYIEEQSNPEKDRFVFAYTITIRNHGTEPVQLLSRYWRIQDGNEQVHEVEGEGVVGQKPMLEPGQDFTYTSGTAIATPIGHMEGHYIFERADGSQFTAPIPCFRLAHSAMIH</sequence>
<dbReference type="InterPro" id="IPR036767">
    <property type="entry name" value="ApaG_sf"/>
</dbReference>
<evidence type="ECO:0000256" key="1">
    <source>
        <dbReference type="ARBA" id="ARBA00017693"/>
    </source>
</evidence>